<dbReference type="OrthoDB" id="538223at2759"/>
<dbReference type="EMBL" id="JH971399">
    <property type="protein sequence ID" value="EKM76912.1"/>
    <property type="molecule type" value="Genomic_DNA"/>
</dbReference>
<keyword evidence="4" id="KW-1185">Reference proteome</keyword>
<dbReference type="PANTHER" id="PTHR10039">
    <property type="entry name" value="AMELOGENIN"/>
    <property type="match status" value="1"/>
</dbReference>
<dbReference type="Gene3D" id="3.40.50.300">
    <property type="entry name" value="P-loop containing nucleotide triphosphate hydrolases"/>
    <property type="match status" value="1"/>
</dbReference>
<dbReference type="InParanoid" id="K5X1W8"/>
<proteinExistence type="predicted"/>
<dbReference type="AlphaFoldDB" id="K5X1W8"/>
<evidence type="ECO:0000313" key="4">
    <source>
        <dbReference type="Proteomes" id="UP000008493"/>
    </source>
</evidence>
<dbReference type="Proteomes" id="UP000008493">
    <property type="component" value="Unassembled WGS sequence"/>
</dbReference>
<sequence length="575" mass="64430">MDVSISAGSRASEEERPMMVQDRDQMANACLAVPITHQRVKQGFELSLQLLLGSTIPQAAYDSSARQHAPSCHPNTREQYIKDITSWVHAHNVALPGEEQGSNQDGIHLSSLLWVNGAAGVGKSAVAQTCAVTLQKTLELGAAFFISSPNRHNDPDKFFTSIAYQLATRLRPATSLYGSVLEEVVRRDPSILTKSPAVQFRELIAAPLLDILSGQSQEGVPVSDAPLQRHQRAVIIIDGLDECARIEAQCEILRIISQATLDYPDLPLVWAVFSRPEPHIELTIKRFAPLWWNVSLPISQSTYKDIEIYLIDNFARIQKQYQLTSPGYAVDDWPSEKQIKTLTDRSAGLFIYAATIVRFFDDPRLSYTRNILFILANELYTGSLTVNRISNLLGYSISTTLSVINSLRSVLVLENEIGSSDGKSSQHQPQKEVKIAAYHYSFIEYLRTPQRSGQFCVFDDECRVFWSQRCLQIISEFNTDDVEAITLSHWISSDLEDEEAAKSDKLQTQKDLLIEASCSLLGSYAQIPNLHNYSNLINPLLTLDFRKIAIAAGINVRHLVMSLKEDELKYLMEQV</sequence>
<dbReference type="RefSeq" id="XP_007332518.1">
    <property type="nucleotide sequence ID" value="XM_007332456.1"/>
</dbReference>
<protein>
    <recommendedName>
        <fullName evidence="2">Nephrocystin 3-like N-terminal domain-containing protein</fullName>
    </recommendedName>
</protein>
<dbReference type="GeneID" id="18832527"/>
<dbReference type="KEGG" id="abp:AGABI1DRAFT93830"/>
<evidence type="ECO:0000259" key="2">
    <source>
        <dbReference type="Pfam" id="PF24883"/>
    </source>
</evidence>
<feature type="domain" description="Nephrocystin 3-like N-terminal" evidence="2">
    <location>
        <begin position="110"/>
        <end position="275"/>
    </location>
</feature>
<dbReference type="InterPro" id="IPR027417">
    <property type="entry name" value="P-loop_NTPase"/>
</dbReference>
<dbReference type="OMA" id="PHIELTI"/>
<organism evidence="3 4">
    <name type="scientific">Agaricus bisporus var. burnettii (strain JB137-S8 / ATCC MYA-4627 / FGSC 10392)</name>
    <name type="common">White button mushroom</name>
    <dbReference type="NCBI Taxonomy" id="597362"/>
    <lineage>
        <taxon>Eukaryota</taxon>
        <taxon>Fungi</taxon>
        <taxon>Dikarya</taxon>
        <taxon>Basidiomycota</taxon>
        <taxon>Agaricomycotina</taxon>
        <taxon>Agaricomycetes</taxon>
        <taxon>Agaricomycetidae</taxon>
        <taxon>Agaricales</taxon>
        <taxon>Agaricineae</taxon>
        <taxon>Agaricaceae</taxon>
        <taxon>Agaricus</taxon>
    </lineage>
</organism>
<dbReference type="HOGENOM" id="CLU_000288_6_10_1"/>
<dbReference type="Pfam" id="PF24883">
    <property type="entry name" value="NPHP3_N"/>
    <property type="match status" value="1"/>
</dbReference>
<name>K5X1W8_AGABU</name>
<gene>
    <name evidence="3" type="ORF">AGABI1DRAFT_93830</name>
</gene>
<dbReference type="InterPro" id="IPR056884">
    <property type="entry name" value="NPHP3-like_N"/>
</dbReference>
<evidence type="ECO:0000256" key="1">
    <source>
        <dbReference type="ARBA" id="ARBA00022737"/>
    </source>
</evidence>
<evidence type="ECO:0000313" key="3">
    <source>
        <dbReference type="EMBL" id="EKM76912.1"/>
    </source>
</evidence>
<keyword evidence="1" id="KW-0677">Repeat</keyword>
<reference evidence="4" key="1">
    <citation type="journal article" date="2012" name="Proc. Natl. Acad. Sci. U.S.A.">
        <title>Genome sequence of the button mushroom Agaricus bisporus reveals mechanisms governing adaptation to a humic-rich ecological niche.</title>
        <authorList>
            <person name="Morin E."/>
            <person name="Kohler A."/>
            <person name="Baker A.R."/>
            <person name="Foulongne-Oriol M."/>
            <person name="Lombard V."/>
            <person name="Nagy L.G."/>
            <person name="Ohm R.A."/>
            <person name="Patyshakuliyeva A."/>
            <person name="Brun A."/>
            <person name="Aerts A.L."/>
            <person name="Bailey A.M."/>
            <person name="Billette C."/>
            <person name="Coutinho P.M."/>
            <person name="Deakin G."/>
            <person name="Doddapaneni H."/>
            <person name="Floudas D."/>
            <person name="Grimwood J."/>
            <person name="Hilden K."/>
            <person name="Kuees U."/>
            <person name="LaButti K.M."/>
            <person name="Lapidus A."/>
            <person name="Lindquist E.A."/>
            <person name="Lucas S.M."/>
            <person name="Murat C."/>
            <person name="Riley R.W."/>
            <person name="Salamov A.A."/>
            <person name="Schmutz J."/>
            <person name="Subramanian V."/>
            <person name="Woesten H.A.B."/>
            <person name="Xu J."/>
            <person name="Eastwood D.C."/>
            <person name="Foster G.D."/>
            <person name="Sonnenberg A.S."/>
            <person name="Cullen D."/>
            <person name="de Vries R.P."/>
            <person name="Lundell T."/>
            <person name="Hibbett D.S."/>
            <person name="Henrissat B."/>
            <person name="Burton K.S."/>
            <person name="Kerrigan R.W."/>
            <person name="Challen M.P."/>
            <person name="Grigoriev I.V."/>
            <person name="Martin F."/>
        </authorList>
    </citation>
    <scope>NUCLEOTIDE SEQUENCE [LARGE SCALE GENOMIC DNA]</scope>
    <source>
        <strain evidence="4">JB137-S8 / ATCC MYA-4627 / FGSC 10392</strain>
    </source>
</reference>
<dbReference type="PANTHER" id="PTHR10039:SF15">
    <property type="entry name" value="NACHT DOMAIN-CONTAINING PROTEIN"/>
    <property type="match status" value="1"/>
</dbReference>
<accession>K5X1W8</accession>